<dbReference type="InterPro" id="IPR011051">
    <property type="entry name" value="RmlC_Cupin_sf"/>
</dbReference>
<dbReference type="RefSeq" id="WP_186919023.1">
    <property type="nucleotide sequence ID" value="NZ_JACOPQ010000005.1"/>
</dbReference>
<reference evidence="3" key="1">
    <citation type="submission" date="2020-08" db="EMBL/GenBank/DDBJ databases">
        <title>Genome public.</title>
        <authorList>
            <person name="Liu C."/>
            <person name="Sun Q."/>
        </authorList>
    </citation>
    <scope>NUCLEOTIDE SEQUENCE</scope>
    <source>
        <strain evidence="3">NSJ-52</strain>
    </source>
</reference>
<evidence type="ECO:0000313" key="4">
    <source>
        <dbReference type="Proteomes" id="UP000607645"/>
    </source>
</evidence>
<dbReference type="InterPro" id="IPR013096">
    <property type="entry name" value="Cupin_2"/>
</dbReference>
<keyword evidence="1" id="KW-0479">Metal-binding</keyword>
<organism evidence="3 4">
    <name type="scientific">Lawsonibacter faecis</name>
    <dbReference type="NCBI Taxonomy" id="2763052"/>
    <lineage>
        <taxon>Bacteria</taxon>
        <taxon>Bacillati</taxon>
        <taxon>Bacillota</taxon>
        <taxon>Clostridia</taxon>
        <taxon>Eubacteriales</taxon>
        <taxon>Oscillospiraceae</taxon>
        <taxon>Lawsonibacter</taxon>
    </lineage>
</organism>
<proteinExistence type="predicted"/>
<dbReference type="PANTHER" id="PTHR35848">
    <property type="entry name" value="OXALATE-BINDING PROTEIN"/>
    <property type="match status" value="1"/>
</dbReference>
<dbReference type="InterPro" id="IPR014710">
    <property type="entry name" value="RmlC-like_jellyroll"/>
</dbReference>
<gene>
    <name evidence="3" type="ORF">H8S62_08540</name>
</gene>
<dbReference type="Proteomes" id="UP000607645">
    <property type="component" value="Unassembled WGS sequence"/>
</dbReference>
<accession>A0A8J6MD32</accession>
<dbReference type="Gene3D" id="2.60.120.10">
    <property type="entry name" value="Jelly Rolls"/>
    <property type="match status" value="1"/>
</dbReference>
<dbReference type="AlphaFoldDB" id="A0A8J6MD32"/>
<name>A0A8J6MD32_9FIRM</name>
<dbReference type="SUPFAM" id="SSF51182">
    <property type="entry name" value="RmlC-like cupins"/>
    <property type="match status" value="1"/>
</dbReference>
<dbReference type="InterPro" id="IPR051610">
    <property type="entry name" value="GPI/OXD"/>
</dbReference>
<comment type="caution">
    <text evidence="3">The sequence shown here is derived from an EMBL/GenBank/DDBJ whole genome shotgun (WGS) entry which is preliminary data.</text>
</comment>
<sequence>MLIDFDSMEETVIPHFKGGERELAARMYMDGRNKILRGRLVSGASIGGHTHDTSSEIIFVLSGTGRVLYDGGEETVTAGQCHYCPKGHTHSLINDGPEDLTFFAVVPEQ</sequence>
<dbReference type="Pfam" id="PF07883">
    <property type="entry name" value="Cupin_2"/>
    <property type="match status" value="1"/>
</dbReference>
<evidence type="ECO:0000259" key="2">
    <source>
        <dbReference type="Pfam" id="PF07883"/>
    </source>
</evidence>
<keyword evidence="4" id="KW-1185">Reference proteome</keyword>
<protein>
    <submittedName>
        <fullName evidence="3">Cupin domain-containing protein</fullName>
    </submittedName>
</protein>
<evidence type="ECO:0000313" key="3">
    <source>
        <dbReference type="EMBL" id="MBC5737059.1"/>
    </source>
</evidence>
<dbReference type="PANTHER" id="PTHR35848:SF6">
    <property type="entry name" value="CUPIN TYPE-2 DOMAIN-CONTAINING PROTEIN"/>
    <property type="match status" value="1"/>
</dbReference>
<evidence type="ECO:0000256" key="1">
    <source>
        <dbReference type="ARBA" id="ARBA00022723"/>
    </source>
</evidence>
<dbReference type="GO" id="GO:0046872">
    <property type="term" value="F:metal ion binding"/>
    <property type="evidence" value="ECO:0007669"/>
    <property type="project" value="UniProtKB-KW"/>
</dbReference>
<dbReference type="EMBL" id="JACOPQ010000005">
    <property type="protein sequence ID" value="MBC5737059.1"/>
    <property type="molecule type" value="Genomic_DNA"/>
</dbReference>
<feature type="domain" description="Cupin type-2" evidence="2">
    <location>
        <begin position="40"/>
        <end position="105"/>
    </location>
</feature>